<evidence type="ECO:0000313" key="2">
    <source>
        <dbReference type="EnsemblPlants" id="OGLUM04G12130.3"/>
    </source>
</evidence>
<feature type="region of interest" description="Disordered" evidence="1">
    <location>
        <begin position="91"/>
        <end position="118"/>
    </location>
</feature>
<dbReference type="Proteomes" id="UP000026961">
    <property type="component" value="Chromosome 4"/>
</dbReference>
<evidence type="ECO:0000256" key="1">
    <source>
        <dbReference type="SAM" id="MobiDB-lite"/>
    </source>
</evidence>
<reference evidence="2" key="1">
    <citation type="submission" date="2015-04" db="UniProtKB">
        <authorList>
            <consortium name="EnsemblPlants"/>
        </authorList>
    </citation>
    <scope>IDENTIFICATION</scope>
</reference>
<reference evidence="2" key="2">
    <citation type="submission" date="2018-05" db="EMBL/GenBank/DDBJ databases">
        <title>OgluRS3 (Oryza glumaepatula Reference Sequence Version 3).</title>
        <authorList>
            <person name="Zhang J."/>
            <person name="Kudrna D."/>
            <person name="Lee S."/>
            <person name="Talag J."/>
            <person name="Welchert J."/>
            <person name="Wing R.A."/>
        </authorList>
    </citation>
    <scope>NUCLEOTIDE SEQUENCE [LARGE SCALE GENOMIC DNA]</scope>
</reference>
<name>A0A0D9ZKQ1_9ORYZ</name>
<sequence>MSSTPSILKKGWWVDHLAFASLDAQHVYRWTCRGIVRKLGGLWWASSTTVMKTMGLQPRTSREIPLCARGASTAVAASGFSGLRRRRRRWGRCASATEHPSPRMARFPSPEIASSGEVGSTTGFSPLAVHSGEEDSLPGLKKPRANLLLLETSLSLPASEWPGDTVSVAAA</sequence>
<organism evidence="2">
    <name type="scientific">Oryza glumipatula</name>
    <dbReference type="NCBI Taxonomy" id="40148"/>
    <lineage>
        <taxon>Eukaryota</taxon>
        <taxon>Viridiplantae</taxon>
        <taxon>Streptophyta</taxon>
        <taxon>Embryophyta</taxon>
        <taxon>Tracheophyta</taxon>
        <taxon>Spermatophyta</taxon>
        <taxon>Magnoliopsida</taxon>
        <taxon>Liliopsida</taxon>
        <taxon>Poales</taxon>
        <taxon>Poaceae</taxon>
        <taxon>BOP clade</taxon>
        <taxon>Oryzoideae</taxon>
        <taxon>Oryzeae</taxon>
        <taxon>Oryzinae</taxon>
        <taxon>Oryza</taxon>
    </lineage>
</organism>
<keyword evidence="3" id="KW-1185">Reference proteome</keyword>
<accession>A0A0D9ZKQ1</accession>
<evidence type="ECO:0000313" key="3">
    <source>
        <dbReference type="Proteomes" id="UP000026961"/>
    </source>
</evidence>
<dbReference type="EnsemblPlants" id="OGLUM04G12130.3">
    <property type="protein sequence ID" value="OGLUM04G12130.3"/>
    <property type="gene ID" value="OGLUM04G12130"/>
</dbReference>
<dbReference type="Gramene" id="OGLUM04G12130.3">
    <property type="protein sequence ID" value="OGLUM04G12130.3"/>
    <property type="gene ID" value="OGLUM04G12130"/>
</dbReference>
<protein>
    <submittedName>
        <fullName evidence="2">Uncharacterized protein</fullName>
    </submittedName>
</protein>
<dbReference type="AlphaFoldDB" id="A0A0D9ZKQ1"/>
<dbReference type="HOGENOM" id="CLU_1565302_0_0_1"/>
<proteinExistence type="predicted"/>